<organism evidence="1 2">
    <name type="scientific">Leptotrichia hofstadii</name>
    <dbReference type="NCBI Taxonomy" id="157688"/>
    <lineage>
        <taxon>Bacteria</taxon>
        <taxon>Fusobacteriati</taxon>
        <taxon>Fusobacteriota</taxon>
        <taxon>Fusobacteriia</taxon>
        <taxon>Fusobacteriales</taxon>
        <taxon>Leptotrichiaceae</taxon>
        <taxon>Leptotrichia</taxon>
    </lineage>
</organism>
<dbReference type="KEGG" id="lhf:JCM16775_0780"/>
<evidence type="ECO:0000313" key="1">
    <source>
        <dbReference type="EMBL" id="BBM38073.1"/>
    </source>
</evidence>
<proteinExistence type="predicted"/>
<dbReference type="AlphaFoldDB" id="A0A510JJQ8"/>
<sequence length="423" mass="51329">MKIMEKIEELLEKSLVKLVDEKDRVYLREEINEFYNYFMEKINLDMSDVEKVVEKYFDNKKEYPIYTIPIHKDEIAEYDDEMSPVSLELENVEKDEHILEEILITSDNKNLKNVENKLYSATVKINNEEYKFKVRLKNTDKYVKKEKELYEMYETNKIRWKPFIMPYNTKFYNVILKLEDNKELDEKILKNINLGEINYEFPEIENEYFRDYVLMWNVFENNITTNTYLLREDEGMYVHQTTILQEGQTFINTKDSKGAITEIIFKENGIVEINSKLKNIENWSTLTVKNIRSENRYNEQKFELISNKMNKNMLNRIRQKYKNRIRSELEIYRLANAYEYLGEIKLKRVEVNGYLKEFDYFENKYGYVVDEISREIAKTFSKDKLVITIDFPENMTFKQDKIDYFCSVINFFFPEYEIIVKFS</sequence>
<evidence type="ECO:0000313" key="2">
    <source>
        <dbReference type="Proteomes" id="UP000321892"/>
    </source>
</evidence>
<protein>
    <submittedName>
        <fullName evidence="1">Uncharacterized protein</fullName>
    </submittedName>
</protein>
<keyword evidence="2" id="KW-1185">Reference proteome</keyword>
<reference evidence="1 2" key="1">
    <citation type="submission" date="2019-07" db="EMBL/GenBank/DDBJ databases">
        <title>Complete Genome Sequence of Leptotrichia hofstadii Strain JCM16775.</title>
        <authorList>
            <person name="Watanabe S."/>
            <person name="Cui L."/>
        </authorList>
    </citation>
    <scope>NUCLEOTIDE SEQUENCE [LARGE SCALE GENOMIC DNA]</scope>
    <source>
        <strain evidence="1 2">JCM16775</strain>
    </source>
</reference>
<gene>
    <name evidence="1" type="ORF">JCM16775_0780</name>
</gene>
<accession>A0A510JJQ8</accession>
<dbReference type="EMBL" id="AP019823">
    <property type="protein sequence ID" value="BBM38073.1"/>
    <property type="molecule type" value="Genomic_DNA"/>
</dbReference>
<name>A0A510JJQ8_9FUSO</name>
<dbReference type="Proteomes" id="UP000321892">
    <property type="component" value="Chromosome"/>
</dbReference>